<accession>A0A0S3QTI7</accession>
<dbReference type="STRING" id="1298851.TST_0830"/>
<reference evidence="2" key="1">
    <citation type="journal article" date="2018" name="Science">
        <title>A primordial and reversible TCA cycle in a facultatively chemolithoautotrophic thermophile.</title>
        <authorList>
            <person name="Nunoura T."/>
            <person name="Chikaraishi Y."/>
            <person name="Izaki R."/>
            <person name="Suwa T."/>
            <person name="Sato T."/>
            <person name="Harada T."/>
            <person name="Mori K."/>
            <person name="Kato Y."/>
            <person name="Miyazaki M."/>
            <person name="Shimamura S."/>
            <person name="Yanagawa K."/>
            <person name="Shuto A."/>
            <person name="Ohkouchi N."/>
            <person name="Fujita N."/>
            <person name="Takaki Y."/>
            <person name="Atomi H."/>
            <person name="Takai K."/>
        </authorList>
    </citation>
    <scope>NUCLEOTIDE SEQUENCE [LARGE SCALE GENOMIC DNA]</scope>
    <source>
        <strain evidence="2">DSM 17441 / JCM 13301 / NBRC 103674 / ABI70S6</strain>
    </source>
</reference>
<dbReference type="Proteomes" id="UP000063234">
    <property type="component" value="Chromosome"/>
</dbReference>
<protein>
    <recommendedName>
        <fullName evidence="3">GTP-binding protein</fullName>
    </recommendedName>
</protein>
<dbReference type="KEGG" id="ttk:TST_0830"/>
<dbReference type="RefSeq" id="WP_068549627.1">
    <property type="nucleotide sequence ID" value="NZ_AP013035.1"/>
</dbReference>
<evidence type="ECO:0008006" key="3">
    <source>
        <dbReference type="Google" id="ProtNLM"/>
    </source>
</evidence>
<name>A0A0S3QTI7_THET7</name>
<keyword evidence="2" id="KW-1185">Reference proteome</keyword>
<dbReference type="OrthoDB" id="9788989at2"/>
<dbReference type="InterPro" id="IPR025529">
    <property type="entry name" value="DUF4416"/>
</dbReference>
<dbReference type="Pfam" id="PF14385">
    <property type="entry name" value="DUF4416"/>
    <property type="match status" value="1"/>
</dbReference>
<dbReference type="AlphaFoldDB" id="A0A0S3QTI7"/>
<dbReference type="EMBL" id="AP013035">
    <property type="protein sequence ID" value="BAT71630.1"/>
    <property type="molecule type" value="Genomic_DNA"/>
</dbReference>
<evidence type="ECO:0000313" key="1">
    <source>
        <dbReference type="EMBL" id="BAT71630.1"/>
    </source>
</evidence>
<organism evidence="1 2">
    <name type="scientific">Thermosulfidibacter takaii (strain DSM 17441 / JCM 13301 / NBRC 103674 / ABI70S6)</name>
    <dbReference type="NCBI Taxonomy" id="1298851"/>
    <lineage>
        <taxon>Bacteria</taxon>
        <taxon>Pseudomonadati</taxon>
        <taxon>Thermosulfidibacterota</taxon>
        <taxon>Thermosulfidibacteria</taxon>
        <taxon>Thermosulfidibacterales</taxon>
        <taxon>Thermosulfidibacteraceae</taxon>
    </lineage>
</organism>
<proteinExistence type="predicted"/>
<sequence>MGRLKEPSPANLICAVTFSKNFNVEEALFALQELFGEMELESDHYNFSSYTDYYQEEMGKDLEKFFISFKELIPRDRIAEIKIETNQLEEEFSIKNKRLVNLDPGYVAEAQLVLPTTKGYAHRIYLCKRIHAEVTLIYEKESFKPLPWTYPDYRSELAIEFFNRVRREYLKKLKSLKCQQRY</sequence>
<evidence type="ECO:0000313" key="2">
    <source>
        <dbReference type="Proteomes" id="UP000063234"/>
    </source>
</evidence>
<gene>
    <name evidence="1" type="ORF">TST_0830</name>
</gene>